<dbReference type="GO" id="GO:0005886">
    <property type="term" value="C:plasma membrane"/>
    <property type="evidence" value="ECO:0007669"/>
    <property type="project" value="UniProtKB-SubCell"/>
</dbReference>
<keyword evidence="2" id="KW-1003">Cell membrane</keyword>
<evidence type="ECO:0000313" key="8">
    <source>
        <dbReference type="Proteomes" id="UP000242763"/>
    </source>
</evidence>
<dbReference type="AlphaFoldDB" id="A0A1I3HD61"/>
<protein>
    <submittedName>
        <fullName evidence="7">Membrane protein involved in the export of O-antigen and teichoic acid</fullName>
    </submittedName>
</protein>
<evidence type="ECO:0000256" key="1">
    <source>
        <dbReference type="ARBA" id="ARBA00004651"/>
    </source>
</evidence>
<keyword evidence="5 6" id="KW-0472">Membrane</keyword>
<dbReference type="Pfam" id="PF13440">
    <property type="entry name" value="Polysacc_synt_3"/>
    <property type="match status" value="1"/>
</dbReference>
<evidence type="ECO:0000256" key="5">
    <source>
        <dbReference type="ARBA" id="ARBA00023136"/>
    </source>
</evidence>
<feature type="transmembrane region" description="Helical" evidence="6">
    <location>
        <begin position="186"/>
        <end position="205"/>
    </location>
</feature>
<feature type="transmembrane region" description="Helical" evidence="6">
    <location>
        <begin position="121"/>
        <end position="142"/>
    </location>
</feature>
<evidence type="ECO:0000256" key="4">
    <source>
        <dbReference type="ARBA" id="ARBA00022989"/>
    </source>
</evidence>
<dbReference type="STRING" id="1121003.SAMN03080618_00121"/>
<feature type="transmembrane region" description="Helical" evidence="6">
    <location>
        <begin position="310"/>
        <end position="336"/>
    </location>
</feature>
<evidence type="ECO:0000256" key="2">
    <source>
        <dbReference type="ARBA" id="ARBA00022475"/>
    </source>
</evidence>
<gene>
    <name evidence="7" type="ORF">SAMN03080618_00121</name>
</gene>
<keyword evidence="3 6" id="KW-0812">Transmembrane</keyword>
<keyword evidence="8" id="KW-1185">Reference proteome</keyword>
<reference evidence="8" key="1">
    <citation type="submission" date="2016-10" db="EMBL/GenBank/DDBJ databases">
        <authorList>
            <person name="Varghese N."/>
            <person name="Submissions S."/>
        </authorList>
    </citation>
    <scope>NUCLEOTIDE SEQUENCE [LARGE SCALE GENOMIC DNA]</scope>
    <source>
        <strain evidence="8">DSM 21857</strain>
    </source>
</reference>
<feature type="transmembrane region" description="Helical" evidence="6">
    <location>
        <begin position="95"/>
        <end position="115"/>
    </location>
</feature>
<feature type="transmembrane region" description="Helical" evidence="6">
    <location>
        <begin position="342"/>
        <end position="364"/>
    </location>
</feature>
<name>A0A1I3HD61_9HYPH</name>
<sequence>MSLSMRDRLVAILQRPDIRGMAGVIGVKVVMVVLNFTLIALAARALETDEFGYYSILFSAAGLLLITAAAGQELFVIRSWNEFVVRKDMGRIKGLFYFSVGLCTAASILVSAGFLPWVSWWYGWHTALAVTCFMVLSAVLQVSNHLLRTSISVAAGDGIGNVCQVTPAILYLAWCLVSAHDAHLTELFVFLSIGAFAGIVVHFVMMRRRVRKLFPAIASAKAVSDRLEWLARSARMWASNTLEAINQYVDVLIIGYLMSPTIAGAYFVTVRLANLFAAAADSINLFATRHFSRLYYQGDRQELARFLDSVAWITLAFIVLGLLAIAGGGYFALYFINEEYAVYYPELMVLCCGTAALAVARPCGSILMLTGYEGQYLRIIAASVTLRVIALFALIPHFGVMGAVVSTAASFVVAATMMRRAAKASTGLDATIVRLMAT</sequence>
<feature type="transmembrane region" description="Helical" evidence="6">
    <location>
        <begin position="401"/>
        <end position="418"/>
    </location>
</feature>
<keyword evidence="4 6" id="KW-1133">Transmembrane helix</keyword>
<feature type="transmembrane region" description="Helical" evidence="6">
    <location>
        <begin position="21"/>
        <end position="45"/>
    </location>
</feature>
<comment type="subcellular location">
    <subcellularLocation>
        <location evidence="1">Cell membrane</location>
        <topology evidence="1">Multi-pass membrane protein</topology>
    </subcellularLocation>
</comment>
<proteinExistence type="predicted"/>
<evidence type="ECO:0000256" key="6">
    <source>
        <dbReference type="SAM" id="Phobius"/>
    </source>
</evidence>
<dbReference type="Proteomes" id="UP000242763">
    <property type="component" value="Unassembled WGS sequence"/>
</dbReference>
<dbReference type="PANTHER" id="PTHR30250:SF11">
    <property type="entry name" value="O-ANTIGEN TRANSPORTER-RELATED"/>
    <property type="match status" value="1"/>
</dbReference>
<organism evidence="7 8">
    <name type="scientific">Aquamicrobium aerolatum DSM 21857</name>
    <dbReference type="NCBI Taxonomy" id="1121003"/>
    <lineage>
        <taxon>Bacteria</taxon>
        <taxon>Pseudomonadati</taxon>
        <taxon>Pseudomonadota</taxon>
        <taxon>Alphaproteobacteria</taxon>
        <taxon>Hyphomicrobiales</taxon>
        <taxon>Phyllobacteriaceae</taxon>
        <taxon>Aerobium</taxon>
    </lineage>
</organism>
<dbReference type="EMBL" id="FORF01000001">
    <property type="protein sequence ID" value="SFI33624.1"/>
    <property type="molecule type" value="Genomic_DNA"/>
</dbReference>
<evidence type="ECO:0000313" key="7">
    <source>
        <dbReference type="EMBL" id="SFI33624.1"/>
    </source>
</evidence>
<dbReference type="InterPro" id="IPR050833">
    <property type="entry name" value="Poly_Biosynth_Transport"/>
</dbReference>
<dbReference type="PANTHER" id="PTHR30250">
    <property type="entry name" value="PST FAMILY PREDICTED COLANIC ACID TRANSPORTER"/>
    <property type="match status" value="1"/>
</dbReference>
<feature type="transmembrane region" description="Helical" evidence="6">
    <location>
        <begin position="154"/>
        <end position="174"/>
    </location>
</feature>
<evidence type="ECO:0000256" key="3">
    <source>
        <dbReference type="ARBA" id="ARBA00022692"/>
    </source>
</evidence>
<feature type="transmembrane region" description="Helical" evidence="6">
    <location>
        <begin position="51"/>
        <end position="75"/>
    </location>
</feature>
<accession>A0A1I3HD61</accession>
<dbReference type="OrthoDB" id="8251896at2"/>